<proteinExistence type="predicted"/>
<name>A0A6J6WX00_9ZZZZ</name>
<dbReference type="PANTHER" id="PTHR12526">
    <property type="entry name" value="GLYCOSYLTRANSFERASE"/>
    <property type="match status" value="1"/>
</dbReference>
<accession>A0A6J6WX00</accession>
<dbReference type="Pfam" id="PF13692">
    <property type="entry name" value="Glyco_trans_1_4"/>
    <property type="match status" value="1"/>
</dbReference>
<evidence type="ECO:0000313" key="1">
    <source>
        <dbReference type="EMBL" id="CAB4789731.1"/>
    </source>
</evidence>
<dbReference type="EMBL" id="CAFAAB010000131">
    <property type="protein sequence ID" value="CAB4789731.1"/>
    <property type="molecule type" value="Genomic_DNA"/>
</dbReference>
<protein>
    <submittedName>
        <fullName evidence="1">Unannotated protein</fullName>
    </submittedName>
</protein>
<sequence>MDSQGSQSRPQSLRILIVSTFPPALGTSAGAARVFEVARGVSRHHTVDILSFIDTVDDRKHISALKVFCRSVDTILRTRTPLAGDLLGMQPTQFVTEYSDSTMAQEIQQRVSSGRYDLVQFEFLQTAWLMPKDCPIPSLLTHHEVQHAVCIQRMNLSKTLIERASHFINWMRVLHWELEICSRFSAVITVTPDDAARISKYLSRPKIRVNRTGVDCAHYAPMDVIPLSNRLVFMGYYGHSPNVDAAEWLVREIMPLVWLRRPDVHVDLVGGGVIPKMHGLATDSRVHITGWVEDYRPFVARAIPLVPIRLGYGIRHKVLEAWAMGRPVISTALGSAGTGAINGTNACIADSAPDFANAIINLLDNRELQSQLGRNGRTHVLRNFDWPIIFGEHEDIYNNIMNEWRHGEHRP</sequence>
<reference evidence="1" key="1">
    <citation type="submission" date="2020-05" db="EMBL/GenBank/DDBJ databases">
        <authorList>
            <person name="Chiriac C."/>
            <person name="Salcher M."/>
            <person name="Ghai R."/>
            <person name="Kavagutti S V."/>
        </authorList>
    </citation>
    <scope>NUCLEOTIDE SEQUENCE</scope>
</reference>
<dbReference type="PANTHER" id="PTHR12526:SF600">
    <property type="entry name" value="GLYCOSYL TRANSFERASE GROUP 1"/>
    <property type="match status" value="1"/>
</dbReference>
<organism evidence="1">
    <name type="scientific">freshwater metagenome</name>
    <dbReference type="NCBI Taxonomy" id="449393"/>
    <lineage>
        <taxon>unclassified sequences</taxon>
        <taxon>metagenomes</taxon>
        <taxon>ecological metagenomes</taxon>
    </lineage>
</organism>
<dbReference type="SUPFAM" id="SSF53756">
    <property type="entry name" value="UDP-Glycosyltransferase/glycogen phosphorylase"/>
    <property type="match status" value="1"/>
</dbReference>
<dbReference type="CDD" id="cd03801">
    <property type="entry name" value="GT4_PimA-like"/>
    <property type="match status" value="1"/>
</dbReference>
<dbReference type="GO" id="GO:0016757">
    <property type="term" value="F:glycosyltransferase activity"/>
    <property type="evidence" value="ECO:0007669"/>
    <property type="project" value="TreeGrafter"/>
</dbReference>
<dbReference type="AlphaFoldDB" id="A0A6J6WX00"/>
<gene>
    <name evidence="1" type="ORF">UFOPK2958_01082</name>
</gene>
<dbReference type="Gene3D" id="3.40.50.2000">
    <property type="entry name" value="Glycogen Phosphorylase B"/>
    <property type="match status" value="2"/>
</dbReference>